<proteinExistence type="predicted"/>
<accession>A0AB34IYA9</accession>
<dbReference type="InterPro" id="IPR001611">
    <property type="entry name" value="Leu-rich_rpt"/>
</dbReference>
<evidence type="ECO:0000313" key="6">
    <source>
        <dbReference type="EMBL" id="KAL1508058.1"/>
    </source>
</evidence>
<sequence length="678" mass="70997">MTVIHLPAPPASSAPGSPSIPPPPSLDPPSTAPARTSATKSTRFLLPPTPPPPPPPPPDSPRRATPRSAAPPSPATPRGSTDKSARFRPPLPPPDPPPADSPRRPRASTAKPARCLAPLAPPPADAPAASPRPPRLPSASPPSITAPARAVSFVRRAADPARAAAAADEARGGGSIQPAGPRPVIRLPSSAEIVGVVPTPRLRHQRSSRMSLATRFAPAESEGSKGRNVDSILNQAMRAYMNLELSGIGNDDMIKVSQAMRSNTSITSARPSAPACASRVRQPRLFPRRRENGSVAALNLSGCHGITDAGAANVVSLLSEHPSLRSISFAAVRRVGDLTCAALARCMGAEHRLWLSAANLSGCEAVGDAGLAALGGALKRNASLESLQLHGCFAISDEGVRALAAGVGKNSALSLLDLSWCEEISDAGMIALAEALLTNYSLATLKLSCCMKISDDGMKALARALEKNATLTSLDLSWCRKVGEAGLSALSLAMVKNQSLTELALTGCRCITECVAPRGPASVLHPTSSEQRAGNDLSRLMHYLEQNRKRAKLYAAAPRASAQLSAEAARKREHAKSSGFAERRGASYLSEPTGEGEFVKQTLRAAIMSGAALYNADDLEGCLNIFVQTAESVLVMNRSDVVVTAVNYATGPGRPIRDRVWMLRSAFDTLLDELGEES</sequence>
<dbReference type="InterPro" id="IPR006553">
    <property type="entry name" value="Leu-rich_rpt_Cys-con_subtyp"/>
</dbReference>
<dbReference type="SMART" id="SM00368">
    <property type="entry name" value="LRR_RI"/>
    <property type="match status" value="4"/>
</dbReference>
<dbReference type="SMART" id="SM00367">
    <property type="entry name" value="LRR_CC"/>
    <property type="match status" value="7"/>
</dbReference>
<feature type="compositionally biased region" description="Pro residues" evidence="4">
    <location>
        <begin position="119"/>
        <end position="140"/>
    </location>
</feature>
<feature type="compositionally biased region" description="Pro residues" evidence="4">
    <location>
        <begin position="7"/>
        <end position="31"/>
    </location>
</feature>
<gene>
    <name evidence="6" type="ORF">AB1Y20_007654</name>
</gene>
<dbReference type="GO" id="GO:0005634">
    <property type="term" value="C:nucleus"/>
    <property type="evidence" value="ECO:0007669"/>
    <property type="project" value="TreeGrafter"/>
</dbReference>
<dbReference type="Pfam" id="PF13516">
    <property type="entry name" value="LRR_6"/>
    <property type="match status" value="1"/>
</dbReference>
<dbReference type="Proteomes" id="UP001515480">
    <property type="component" value="Unassembled WGS sequence"/>
</dbReference>
<evidence type="ECO:0000256" key="3">
    <source>
        <dbReference type="ARBA" id="ARBA00022737"/>
    </source>
</evidence>
<dbReference type="GO" id="GO:0005096">
    <property type="term" value="F:GTPase activator activity"/>
    <property type="evidence" value="ECO:0007669"/>
    <property type="project" value="UniProtKB-KW"/>
</dbReference>
<keyword evidence="7" id="KW-1185">Reference proteome</keyword>
<dbReference type="SUPFAM" id="SSF52047">
    <property type="entry name" value="RNI-like"/>
    <property type="match status" value="1"/>
</dbReference>
<evidence type="ECO:0000256" key="1">
    <source>
        <dbReference type="ARBA" id="ARBA00022468"/>
    </source>
</evidence>
<dbReference type="GO" id="GO:0048471">
    <property type="term" value="C:perinuclear region of cytoplasm"/>
    <property type="evidence" value="ECO:0007669"/>
    <property type="project" value="TreeGrafter"/>
</dbReference>
<evidence type="ECO:0000256" key="2">
    <source>
        <dbReference type="ARBA" id="ARBA00022614"/>
    </source>
</evidence>
<dbReference type="AlphaFoldDB" id="A0AB34IYA9"/>
<feature type="compositionally biased region" description="Pro residues" evidence="4">
    <location>
        <begin position="89"/>
        <end position="100"/>
    </location>
</feature>
<dbReference type="InterPro" id="IPR057207">
    <property type="entry name" value="FBXL15_LRR"/>
</dbReference>
<dbReference type="PANTHER" id="PTHR24113:SF12">
    <property type="entry name" value="RAN GTPASE-ACTIVATING PROTEIN 1"/>
    <property type="match status" value="1"/>
</dbReference>
<dbReference type="GO" id="GO:0006913">
    <property type="term" value="P:nucleocytoplasmic transport"/>
    <property type="evidence" value="ECO:0007669"/>
    <property type="project" value="TreeGrafter"/>
</dbReference>
<keyword evidence="3" id="KW-0677">Repeat</keyword>
<dbReference type="GO" id="GO:0005829">
    <property type="term" value="C:cytosol"/>
    <property type="evidence" value="ECO:0007669"/>
    <property type="project" value="TreeGrafter"/>
</dbReference>
<name>A0AB34IYA9_PRYPA</name>
<dbReference type="Pfam" id="PF25372">
    <property type="entry name" value="DUF7885"/>
    <property type="match status" value="1"/>
</dbReference>
<evidence type="ECO:0000259" key="5">
    <source>
        <dbReference type="Pfam" id="PF25372"/>
    </source>
</evidence>
<keyword evidence="2" id="KW-0433">Leucine-rich repeat</keyword>
<feature type="compositionally biased region" description="Pro residues" evidence="4">
    <location>
        <begin position="47"/>
        <end position="59"/>
    </location>
</feature>
<dbReference type="EMBL" id="JBGBPQ010000017">
    <property type="protein sequence ID" value="KAL1508058.1"/>
    <property type="molecule type" value="Genomic_DNA"/>
</dbReference>
<dbReference type="InterPro" id="IPR032675">
    <property type="entry name" value="LRR_dom_sf"/>
</dbReference>
<evidence type="ECO:0000313" key="7">
    <source>
        <dbReference type="Proteomes" id="UP001515480"/>
    </source>
</evidence>
<protein>
    <recommendedName>
        <fullName evidence="5">F-box/LRR-repeat protein 15-like leucin rich repeat domain-containing protein</fullName>
    </recommendedName>
</protein>
<feature type="region of interest" description="Disordered" evidence="4">
    <location>
        <begin position="573"/>
        <end position="592"/>
    </location>
</feature>
<reference evidence="6 7" key="1">
    <citation type="journal article" date="2024" name="Science">
        <title>Giant polyketide synthase enzymes in the biosynthesis of giant marine polyether toxins.</title>
        <authorList>
            <person name="Fallon T.R."/>
            <person name="Shende V.V."/>
            <person name="Wierzbicki I.H."/>
            <person name="Pendleton A.L."/>
            <person name="Watervoot N.F."/>
            <person name="Auber R.P."/>
            <person name="Gonzalez D.J."/>
            <person name="Wisecaver J.H."/>
            <person name="Moore B.S."/>
        </authorList>
    </citation>
    <scope>NUCLEOTIDE SEQUENCE [LARGE SCALE GENOMIC DNA]</scope>
    <source>
        <strain evidence="6 7">12B1</strain>
    </source>
</reference>
<feature type="region of interest" description="Disordered" evidence="4">
    <location>
        <begin position="164"/>
        <end position="184"/>
    </location>
</feature>
<dbReference type="Gene3D" id="3.80.10.10">
    <property type="entry name" value="Ribonuclease Inhibitor"/>
    <property type="match status" value="3"/>
</dbReference>
<dbReference type="GO" id="GO:0031267">
    <property type="term" value="F:small GTPase binding"/>
    <property type="evidence" value="ECO:0007669"/>
    <property type="project" value="TreeGrafter"/>
</dbReference>
<feature type="domain" description="F-box/LRR-repeat protein 15-like leucin rich repeat" evidence="5">
    <location>
        <begin position="355"/>
        <end position="490"/>
    </location>
</feature>
<feature type="region of interest" description="Disordered" evidence="4">
    <location>
        <begin position="204"/>
        <end position="227"/>
    </location>
</feature>
<feature type="region of interest" description="Disordered" evidence="4">
    <location>
        <begin position="1"/>
        <end position="144"/>
    </location>
</feature>
<dbReference type="InterPro" id="IPR027038">
    <property type="entry name" value="RanGap"/>
</dbReference>
<keyword evidence="1" id="KW-0343">GTPase activation</keyword>
<dbReference type="PANTHER" id="PTHR24113">
    <property type="entry name" value="RAN GTPASE-ACTIVATING PROTEIN 1"/>
    <property type="match status" value="1"/>
</dbReference>
<comment type="caution">
    <text evidence="6">The sequence shown here is derived from an EMBL/GenBank/DDBJ whole genome shotgun (WGS) entry which is preliminary data.</text>
</comment>
<evidence type="ECO:0000256" key="4">
    <source>
        <dbReference type="SAM" id="MobiDB-lite"/>
    </source>
</evidence>
<organism evidence="6 7">
    <name type="scientific">Prymnesium parvum</name>
    <name type="common">Toxic golden alga</name>
    <dbReference type="NCBI Taxonomy" id="97485"/>
    <lineage>
        <taxon>Eukaryota</taxon>
        <taxon>Haptista</taxon>
        <taxon>Haptophyta</taxon>
        <taxon>Prymnesiophyceae</taxon>
        <taxon>Prymnesiales</taxon>
        <taxon>Prymnesiaceae</taxon>
        <taxon>Prymnesium</taxon>
    </lineage>
</organism>